<keyword evidence="2" id="KW-1185">Reference proteome</keyword>
<sequence>MKTSKRCAKKNRRQQGWARWSTVEVPSLPVTVGFVESGSQGLQFRLRQSTTMPVLSCVCVTVPVVRTSACLLQVGGARAGVGEGRGSSSVRQKAVMDHFAASPFSAWGPVGIGVKKRRQCALQPKDQDRERKKKKKKVVGLLSRACLSQTALTRHETVPD</sequence>
<dbReference type="EMBL" id="WOWK01000020">
    <property type="protein sequence ID" value="KAF0327927.1"/>
    <property type="molecule type" value="Genomic_DNA"/>
</dbReference>
<gene>
    <name evidence="1" type="ORF">GQ607_004758</name>
</gene>
<comment type="caution">
    <text evidence="1">The sequence shown here is derived from an EMBL/GenBank/DDBJ whole genome shotgun (WGS) entry which is preliminary data.</text>
</comment>
<reference evidence="1 2" key="1">
    <citation type="submission" date="2019-12" db="EMBL/GenBank/DDBJ databases">
        <title>A genome sequence resource for the geographically widespread anthracnose pathogen Colletotrichum asianum.</title>
        <authorList>
            <person name="Meng Y."/>
        </authorList>
    </citation>
    <scope>NUCLEOTIDE SEQUENCE [LARGE SCALE GENOMIC DNA]</scope>
    <source>
        <strain evidence="1 2">ICMP 18580</strain>
    </source>
</reference>
<name>A0A8H3WLD3_9PEZI</name>
<evidence type="ECO:0000313" key="2">
    <source>
        <dbReference type="Proteomes" id="UP000434172"/>
    </source>
</evidence>
<accession>A0A8H3WLD3</accession>
<protein>
    <submittedName>
        <fullName evidence="1">Uncharacterized protein</fullName>
    </submittedName>
</protein>
<dbReference type="AlphaFoldDB" id="A0A8H3WLD3"/>
<proteinExistence type="predicted"/>
<evidence type="ECO:0000313" key="1">
    <source>
        <dbReference type="EMBL" id="KAF0327927.1"/>
    </source>
</evidence>
<organism evidence="1 2">
    <name type="scientific">Colletotrichum asianum</name>
    <dbReference type="NCBI Taxonomy" id="702518"/>
    <lineage>
        <taxon>Eukaryota</taxon>
        <taxon>Fungi</taxon>
        <taxon>Dikarya</taxon>
        <taxon>Ascomycota</taxon>
        <taxon>Pezizomycotina</taxon>
        <taxon>Sordariomycetes</taxon>
        <taxon>Hypocreomycetidae</taxon>
        <taxon>Glomerellales</taxon>
        <taxon>Glomerellaceae</taxon>
        <taxon>Colletotrichum</taxon>
        <taxon>Colletotrichum gloeosporioides species complex</taxon>
    </lineage>
</organism>
<dbReference type="Proteomes" id="UP000434172">
    <property type="component" value="Unassembled WGS sequence"/>
</dbReference>